<organism evidence="1 2">
    <name type="scientific">Verruconis gallopava</name>
    <dbReference type="NCBI Taxonomy" id="253628"/>
    <lineage>
        <taxon>Eukaryota</taxon>
        <taxon>Fungi</taxon>
        <taxon>Dikarya</taxon>
        <taxon>Ascomycota</taxon>
        <taxon>Pezizomycotina</taxon>
        <taxon>Dothideomycetes</taxon>
        <taxon>Pleosporomycetidae</taxon>
        <taxon>Venturiales</taxon>
        <taxon>Sympoventuriaceae</taxon>
        <taxon>Verruconis</taxon>
    </lineage>
</organism>
<name>A0A0D2AJP2_9PEZI</name>
<dbReference type="VEuPathDB" id="FungiDB:PV09_09109"/>
<protein>
    <submittedName>
        <fullName evidence="1">Uncharacterized protein</fullName>
    </submittedName>
</protein>
<dbReference type="Proteomes" id="UP000053259">
    <property type="component" value="Unassembled WGS sequence"/>
</dbReference>
<dbReference type="EMBL" id="KN847582">
    <property type="protein sequence ID" value="KIV99153.1"/>
    <property type="molecule type" value="Genomic_DNA"/>
</dbReference>
<evidence type="ECO:0000313" key="2">
    <source>
        <dbReference type="Proteomes" id="UP000053259"/>
    </source>
</evidence>
<dbReference type="AlphaFoldDB" id="A0A0D2AJP2"/>
<sequence length="102" mass="11375">MRDGRRFKEDFDVPFVSPQFEKVAAHLGEVNRVGTSVDAEQTYGPFRFVVAVLDRRERIDQFNKTPCVESVGSVLSVSVSAFEAKSARFSSRYVAIEKSAPA</sequence>
<accession>A0A0D2AJP2</accession>
<reference evidence="1 2" key="1">
    <citation type="submission" date="2015-01" db="EMBL/GenBank/DDBJ databases">
        <title>The Genome Sequence of Ochroconis gallopava CBS43764.</title>
        <authorList>
            <consortium name="The Broad Institute Genomics Platform"/>
            <person name="Cuomo C."/>
            <person name="de Hoog S."/>
            <person name="Gorbushina A."/>
            <person name="Stielow B."/>
            <person name="Teixiera M."/>
            <person name="Abouelleil A."/>
            <person name="Chapman S.B."/>
            <person name="Priest M."/>
            <person name="Young S.K."/>
            <person name="Wortman J."/>
            <person name="Nusbaum C."/>
            <person name="Birren B."/>
        </authorList>
    </citation>
    <scope>NUCLEOTIDE SEQUENCE [LARGE SCALE GENOMIC DNA]</scope>
    <source>
        <strain evidence="1 2">CBS 43764</strain>
    </source>
</reference>
<dbReference type="RefSeq" id="XP_016209023.1">
    <property type="nucleotide sequence ID" value="XM_016363103.1"/>
</dbReference>
<dbReference type="GeneID" id="27317082"/>
<evidence type="ECO:0000313" key="1">
    <source>
        <dbReference type="EMBL" id="KIV99153.1"/>
    </source>
</evidence>
<proteinExistence type="predicted"/>
<gene>
    <name evidence="1" type="ORF">PV09_09109</name>
</gene>
<keyword evidence="2" id="KW-1185">Reference proteome</keyword>
<dbReference type="HOGENOM" id="CLU_2279628_0_0_1"/>
<dbReference type="InParanoid" id="A0A0D2AJP2"/>